<evidence type="ECO:0000313" key="2">
    <source>
        <dbReference type="Proteomes" id="UP001153334"/>
    </source>
</evidence>
<protein>
    <submittedName>
        <fullName evidence="1">Uncharacterized protein</fullName>
    </submittedName>
</protein>
<name>A0ACC2IRJ7_9PEZI</name>
<sequence length="491" mass="54900">MGVPAPDNNNEQPYDGIIDLIVDYAYDYTDPSPAAWTRAKATLLDAIGSAIESFHTSKECRDLLGPQWPTSASIPDGFRPPGTEYSLDLLKGAFDMGAMIRYLDHNDAFPGAEWGHPSDALKRQDPSSVITVKQIMLGGIKAYEIQGCFQIRNAFNKVGLDHVILVKVASTAVVSWLMGLSKDQARAAVSHAWVDGHPLRAYRQAPNAGPRKGWAAGDACMRAVHLATLARAGQPGLRTVLTAPRWGFYHVLYRGQEFELPRPFGSWVMENVLFKVMAVEGHALTSVDATAILSKQMEERGLEPMRDIKSIHVKTTDASMIIINKQGPLHNYADRDHCMRYIIAVMLLKGDVIEVQDYQDDSPWSSDPRVDELRSKITMTEDEEFTKDYHNQDIRSLANEVEITFNDGTKLSERVDFPAGHVRHEKTLPLVREKTVRNWKMGLPESRVDAIVDLIDGPNFESTPASVIWQIMAWRSLEPRIDTISLIQPAR</sequence>
<comment type="caution">
    <text evidence="1">The sequence shown here is derived from an EMBL/GenBank/DDBJ whole genome shotgun (WGS) entry which is preliminary data.</text>
</comment>
<evidence type="ECO:0000313" key="1">
    <source>
        <dbReference type="EMBL" id="KAJ8117714.1"/>
    </source>
</evidence>
<reference evidence="1" key="1">
    <citation type="submission" date="2022-11" db="EMBL/GenBank/DDBJ databases">
        <title>Genome Sequence of Nemania bipapillata.</title>
        <authorList>
            <person name="Buettner E."/>
        </authorList>
    </citation>
    <scope>NUCLEOTIDE SEQUENCE</scope>
    <source>
        <strain evidence="1">CP14</strain>
    </source>
</reference>
<keyword evidence="2" id="KW-1185">Reference proteome</keyword>
<accession>A0ACC2IRJ7</accession>
<dbReference type="Proteomes" id="UP001153334">
    <property type="component" value="Unassembled WGS sequence"/>
</dbReference>
<proteinExistence type="predicted"/>
<organism evidence="1 2">
    <name type="scientific">Nemania bipapillata</name>
    <dbReference type="NCBI Taxonomy" id="110536"/>
    <lineage>
        <taxon>Eukaryota</taxon>
        <taxon>Fungi</taxon>
        <taxon>Dikarya</taxon>
        <taxon>Ascomycota</taxon>
        <taxon>Pezizomycotina</taxon>
        <taxon>Sordariomycetes</taxon>
        <taxon>Xylariomycetidae</taxon>
        <taxon>Xylariales</taxon>
        <taxon>Xylariaceae</taxon>
        <taxon>Nemania</taxon>
    </lineage>
</organism>
<gene>
    <name evidence="1" type="ORF">ONZ43_g4141</name>
</gene>
<dbReference type="EMBL" id="JAPESX010001071">
    <property type="protein sequence ID" value="KAJ8117714.1"/>
    <property type="molecule type" value="Genomic_DNA"/>
</dbReference>